<comment type="caution">
    <text evidence="8">The sequence shown here is derived from an EMBL/GenBank/DDBJ whole genome shotgun (WGS) entry which is preliminary data.</text>
</comment>
<dbReference type="GO" id="GO:0005886">
    <property type="term" value="C:plasma membrane"/>
    <property type="evidence" value="ECO:0007669"/>
    <property type="project" value="UniProtKB-SubCell"/>
</dbReference>
<evidence type="ECO:0000259" key="7">
    <source>
        <dbReference type="PROSITE" id="PS01031"/>
    </source>
</evidence>
<evidence type="ECO:0000313" key="8">
    <source>
        <dbReference type="EMBL" id="KAJ7982490.1"/>
    </source>
</evidence>
<gene>
    <name evidence="8" type="ORF">O6P43_001610</name>
</gene>
<feature type="domain" description="SHSP" evidence="7">
    <location>
        <begin position="20"/>
        <end position="124"/>
    </location>
</feature>
<accession>A0AAD7QJM1</accession>
<dbReference type="SUPFAM" id="SSF49764">
    <property type="entry name" value="HSP20-like chaperones"/>
    <property type="match status" value="1"/>
</dbReference>
<reference evidence="8 9" key="1">
    <citation type="journal article" date="2023" name="Science">
        <title>Elucidation of the pathway for biosynthesis of saponin adjuvants from the soapbark tree.</title>
        <authorList>
            <person name="Reed J."/>
            <person name="Orme A."/>
            <person name="El-Demerdash A."/>
            <person name="Owen C."/>
            <person name="Martin L.B.B."/>
            <person name="Misra R.C."/>
            <person name="Kikuchi S."/>
            <person name="Rejzek M."/>
            <person name="Martin A.C."/>
            <person name="Harkess A."/>
            <person name="Leebens-Mack J."/>
            <person name="Louveau T."/>
            <person name="Stephenson M.J."/>
            <person name="Osbourn A."/>
        </authorList>
    </citation>
    <scope>NUCLEOTIDE SEQUENCE [LARGE SCALE GENOMIC DNA]</scope>
    <source>
        <strain evidence="8">S10</strain>
    </source>
</reference>
<organism evidence="8 9">
    <name type="scientific">Quillaja saponaria</name>
    <name type="common">Soap bark tree</name>
    <dbReference type="NCBI Taxonomy" id="32244"/>
    <lineage>
        <taxon>Eukaryota</taxon>
        <taxon>Viridiplantae</taxon>
        <taxon>Streptophyta</taxon>
        <taxon>Embryophyta</taxon>
        <taxon>Tracheophyta</taxon>
        <taxon>Spermatophyta</taxon>
        <taxon>Magnoliopsida</taxon>
        <taxon>eudicotyledons</taxon>
        <taxon>Gunneridae</taxon>
        <taxon>Pentapetalae</taxon>
        <taxon>rosids</taxon>
        <taxon>fabids</taxon>
        <taxon>Fabales</taxon>
        <taxon>Quillajaceae</taxon>
        <taxon>Quillaja</taxon>
    </lineage>
</organism>
<evidence type="ECO:0000256" key="4">
    <source>
        <dbReference type="PROSITE-ProRule" id="PRU00285"/>
    </source>
</evidence>
<comment type="subcellular location">
    <subcellularLocation>
        <location evidence="1">Cell membrane</location>
        <topology evidence="1">Single-pass membrane protein</topology>
    </subcellularLocation>
</comment>
<evidence type="ECO:0000313" key="9">
    <source>
        <dbReference type="Proteomes" id="UP001163823"/>
    </source>
</evidence>
<dbReference type="GO" id="GO:0006952">
    <property type="term" value="P:defense response"/>
    <property type="evidence" value="ECO:0007669"/>
    <property type="project" value="UniProtKB-KW"/>
</dbReference>
<comment type="similarity">
    <text evidence="4 5">Belongs to the small heat shock protein (HSP20) family.</text>
</comment>
<keyword evidence="2" id="KW-1003">Cell membrane</keyword>
<evidence type="ECO:0000256" key="3">
    <source>
        <dbReference type="ARBA" id="ARBA00022821"/>
    </source>
</evidence>
<dbReference type="GO" id="GO:0034605">
    <property type="term" value="P:cellular response to heat"/>
    <property type="evidence" value="ECO:0007669"/>
    <property type="project" value="TreeGrafter"/>
</dbReference>
<dbReference type="InterPro" id="IPR008978">
    <property type="entry name" value="HSP20-like_chaperone"/>
</dbReference>
<keyword evidence="9" id="KW-1185">Reference proteome</keyword>
<dbReference type="KEGG" id="qsa:O6P43_001610"/>
<keyword evidence="3" id="KW-0611">Plant defense</keyword>
<dbReference type="EMBL" id="JARAOO010000001">
    <property type="protein sequence ID" value="KAJ7982490.1"/>
    <property type="molecule type" value="Genomic_DNA"/>
</dbReference>
<evidence type="ECO:0000256" key="2">
    <source>
        <dbReference type="ARBA" id="ARBA00022475"/>
    </source>
</evidence>
<dbReference type="Gene3D" id="2.60.40.790">
    <property type="match status" value="1"/>
</dbReference>
<evidence type="ECO:0000256" key="6">
    <source>
        <dbReference type="SAM" id="MobiDB-lite"/>
    </source>
</evidence>
<evidence type="ECO:0000256" key="5">
    <source>
        <dbReference type="RuleBase" id="RU003616"/>
    </source>
</evidence>
<dbReference type="PANTHER" id="PTHR43670:SF114">
    <property type="entry name" value="OS05G0592000 PROTEIN"/>
    <property type="match status" value="1"/>
</dbReference>
<proteinExistence type="inferred from homology"/>
<feature type="compositionally biased region" description="Basic and acidic residues" evidence="6">
    <location>
        <begin position="140"/>
        <end position="149"/>
    </location>
</feature>
<sequence length="149" mass="16920">MDMRQRSSTITARPLPVERLLDEDFQPKSEMKEDNESHIVILQLPGFEKDMIKIVCVHSSRIVRVLGERSTENNKWIHFNQAFPIPDNCDIDKVYGLFEQGILTVIIPKKIVSSNIAPKEVKTKQEPPTTSKPDPAAELPKPEEEAQSS</sequence>
<dbReference type="AlphaFoldDB" id="A0AAD7QJM1"/>
<dbReference type="PROSITE" id="PS01031">
    <property type="entry name" value="SHSP"/>
    <property type="match status" value="1"/>
</dbReference>
<protein>
    <submittedName>
        <fullName evidence="8">Inactive protein RESTRICTED TEV MOVEMENT 2-like</fullName>
    </submittedName>
</protein>
<name>A0AAD7QJM1_QUISA</name>
<dbReference type="Pfam" id="PF00011">
    <property type="entry name" value="HSP20"/>
    <property type="match status" value="1"/>
</dbReference>
<dbReference type="Proteomes" id="UP001163823">
    <property type="component" value="Chromosome 1"/>
</dbReference>
<dbReference type="InterPro" id="IPR002068">
    <property type="entry name" value="A-crystallin/Hsp20_dom"/>
</dbReference>
<keyword evidence="2" id="KW-0472">Membrane</keyword>
<feature type="region of interest" description="Disordered" evidence="6">
    <location>
        <begin position="117"/>
        <end position="149"/>
    </location>
</feature>
<dbReference type="PANTHER" id="PTHR43670">
    <property type="entry name" value="HEAT SHOCK PROTEIN 26"/>
    <property type="match status" value="1"/>
</dbReference>
<evidence type="ECO:0000256" key="1">
    <source>
        <dbReference type="ARBA" id="ARBA00004162"/>
    </source>
</evidence>